<evidence type="ECO:0000256" key="3">
    <source>
        <dbReference type="ARBA" id="ARBA00022723"/>
    </source>
</evidence>
<feature type="binding site" evidence="11">
    <location>
        <position position="90"/>
    </location>
    <ligand>
        <name>Zn(2+)</name>
        <dbReference type="ChEBI" id="CHEBI:29105"/>
    </ligand>
</feature>
<dbReference type="GO" id="GO:0016791">
    <property type="term" value="F:phosphatase activity"/>
    <property type="evidence" value="ECO:0007669"/>
    <property type="project" value="InterPro"/>
</dbReference>
<evidence type="ECO:0000256" key="4">
    <source>
        <dbReference type="ARBA" id="ARBA00022801"/>
    </source>
</evidence>
<evidence type="ECO:0000256" key="7">
    <source>
        <dbReference type="PIRNR" id="PIRNR004682"/>
    </source>
</evidence>
<feature type="binding site" evidence="9">
    <location>
        <begin position="51"/>
        <end position="54"/>
    </location>
    <ligand>
        <name>substrate</name>
    </ligand>
</feature>
<gene>
    <name evidence="12" type="ORF">BN1012_Phect1149</name>
</gene>
<sequence length="184" mass="20494">MTRRALFLDRDGIINVDKGYVHDAKDFEWMPGIFELARTAINLDAALIVITNQSGIARGYYTEEQYQTLTVWMRARFADEGIALTDIFHCPHLNGPDGRDHPMRKPNPGMLLTARDTHDIGMSASAMLGDKWTDMEAGFAAGVGHLGLVGTPRDGRPKSTEERQIRTLADLTEARAWISSILTH</sequence>
<dbReference type="Pfam" id="PF13242">
    <property type="entry name" value="Hydrolase_like"/>
    <property type="match status" value="1"/>
</dbReference>
<evidence type="ECO:0000313" key="13">
    <source>
        <dbReference type="Proteomes" id="UP000032160"/>
    </source>
</evidence>
<dbReference type="InterPro" id="IPR006549">
    <property type="entry name" value="HAD-SF_hydro_IIIA"/>
</dbReference>
<organism evidence="12 13">
    <name type="scientific">Candidatus Phaeomarinibacter ectocarpi</name>
    <dbReference type="NCBI Taxonomy" id="1458461"/>
    <lineage>
        <taxon>Bacteria</taxon>
        <taxon>Pseudomonadati</taxon>
        <taxon>Pseudomonadota</taxon>
        <taxon>Alphaproteobacteria</taxon>
        <taxon>Hyphomicrobiales</taxon>
        <taxon>Parvibaculaceae</taxon>
        <taxon>Candidatus Phaeomarinibacter</taxon>
    </lineage>
</organism>
<dbReference type="AlphaFoldDB" id="X5M7Z7"/>
<dbReference type="InterPro" id="IPR006543">
    <property type="entry name" value="Histidinol-phos"/>
</dbReference>
<accession>X5M7Z7</accession>
<dbReference type="STRING" id="1458461.BN1012_Phect1149"/>
<comment type="cofactor">
    <cofactor evidence="11">
        <name>Mg(2+)</name>
        <dbReference type="ChEBI" id="CHEBI:18420"/>
    </cofactor>
</comment>
<evidence type="ECO:0000256" key="2">
    <source>
        <dbReference type="ARBA" id="ARBA00022490"/>
    </source>
</evidence>
<reference evidence="12 13" key="1">
    <citation type="journal article" date="2014" name="Front. Genet.">
        <title>Genome and metabolic network of "Candidatus Phaeomarinobacter ectocarpi" Ec32, a new candidate genus of Alphaproteobacteria frequently associated with brown algae.</title>
        <authorList>
            <person name="Dittami S.M."/>
            <person name="Barbeyron T."/>
            <person name="Boyen C."/>
            <person name="Cambefort J."/>
            <person name="Collet G."/>
            <person name="Delage L."/>
            <person name="Gobet A."/>
            <person name="Groisillier A."/>
            <person name="Leblanc C."/>
            <person name="Michel G."/>
            <person name="Scornet D."/>
            <person name="Siegel A."/>
            <person name="Tapia J.E."/>
            <person name="Tonon T."/>
        </authorList>
    </citation>
    <scope>NUCLEOTIDE SEQUENCE [LARGE SCALE GENOMIC DNA]</scope>
    <source>
        <strain evidence="12 13">Ec32</strain>
    </source>
</reference>
<feature type="binding site" evidence="9">
    <location>
        <begin position="104"/>
        <end position="105"/>
    </location>
    <ligand>
        <name>substrate</name>
    </ligand>
</feature>
<keyword evidence="13" id="KW-1185">Reference proteome</keyword>
<dbReference type="CDD" id="cd07503">
    <property type="entry name" value="HAD_HisB-N"/>
    <property type="match status" value="1"/>
</dbReference>
<dbReference type="HOGENOM" id="CLU_085077_3_0_5"/>
<feature type="binding site" evidence="11">
    <location>
        <position position="131"/>
    </location>
    <ligand>
        <name>Mg(2+)</name>
        <dbReference type="ChEBI" id="CHEBI:18420"/>
    </ligand>
</feature>
<feature type="binding site" evidence="11">
    <location>
        <position position="9"/>
    </location>
    <ligand>
        <name>Mg(2+)</name>
        <dbReference type="ChEBI" id="CHEBI:18420"/>
    </ligand>
</feature>
<keyword evidence="11" id="KW-0460">Magnesium</keyword>
<name>X5M7Z7_9HYPH</name>
<dbReference type="EMBL" id="HG966617">
    <property type="protein sequence ID" value="CDO59363.1"/>
    <property type="molecule type" value="Genomic_DNA"/>
</dbReference>
<feature type="active site" description="Nucleophile" evidence="8">
    <location>
        <position position="11"/>
    </location>
</feature>
<dbReference type="GO" id="GO:0005975">
    <property type="term" value="P:carbohydrate metabolic process"/>
    <property type="evidence" value="ECO:0007669"/>
    <property type="project" value="InterPro"/>
</dbReference>
<comment type="cofactor">
    <cofactor evidence="11">
        <name>Zn(2+)</name>
        <dbReference type="ChEBI" id="CHEBI:29105"/>
    </cofactor>
</comment>
<evidence type="ECO:0000256" key="1">
    <source>
        <dbReference type="ARBA" id="ARBA00004496"/>
    </source>
</evidence>
<dbReference type="Gene3D" id="3.40.50.1000">
    <property type="entry name" value="HAD superfamily/HAD-like"/>
    <property type="match status" value="1"/>
</dbReference>
<feature type="binding site" evidence="11">
    <location>
        <position position="130"/>
    </location>
    <ligand>
        <name>Mg(2+)</name>
        <dbReference type="ChEBI" id="CHEBI:18420"/>
    </ligand>
</feature>
<keyword evidence="5 7" id="KW-0119">Carbohydrate metabolism</keyword>
<dbReference type="EC" id="3.1.3.-" evidence="7"/>
<feature type="binding site" evidence="11">
    <location>
        <position position="11"/>
    </location>
    <ligand>
        <name>Mg(2+)</name>
        <dbReference type="ChEBI" id="CHEBI:18420"/>
    </ligand>
</feature>
<dbReference type="InterPro" id="IPR004446">
    <property type="entry name" value="Heptose_bisP_phosphatase"/>
</dbReference>
<evidence type="ECO:0000313" key="12">
    <source>
        <dbReference type="EMBL" id="CDO59363.1"/>
    </source>
</evidence>
<dbReference type="PANTHER" id="PTHR42891:SF1">
    <property type="entry name" value="D-GLYCERO-BETA-D-MANNO-HEPTOSE-1,7-BISPHOSPHATE 7-PHOSPHATASE"/>
    <property type="match status" value="1"/>
</dbReference>
<feature type="binding site" evidence="9">
    <location>
        <position position="131"/>
    </location>
    <ligand>
        <name>substrate</name>
    </ligand>
</feature>
<dbReference type="SUPFAM" id="SSF56784">
    <property type="entry name" value="HAD-like"/>
    <property type="match status" value="1"/>
</dbReference>
<dbReference type="NCBIfam" id="TIGR01662">
    <property type="entry name" value="HAD-SF-IIIA"/>
    <property type="match status" value="1"/>
</dbReference>
<feature type="site" description="Contributes to substrate recognition" evidence="10">
    <location>
        <position position="104"/>
    </location>
</feature>
<keyword evidence="4 7" id="KW-0378">Hydrolase</keyword>
<feature type="binding site" evidence="11">
    <location>
        <position position="92"/>
    </location>
    <ligand>
        <name>Zn(2+)</name>
        <dbReference type="ChEBI" id="CHEBI:29105"/>
    </ligand>
</feature>
<dbReference type="GO" id="GO:0005737">
    <property type="term" value="C:cytoplasm"/>
    <property type="evidence" value="ECO:0007669"/>
    <property type="project" value="UniProtKB-SubCell"/>
</dbReference>
<feature type="binding site" evidence="9">
    <location>
        <begin position="17"/>
        <end position="20"/>
    </location>
    <ligand>
        <name>substrate</name>
    </ligand>
</feature>
<dbReference type="InterPro" id="IPR036412">
    <property type="entry name" value="HAD-like_sf"/>
</dbReference>
<keyword evidence="3 11" id="KW-0479">Metal-binding</keyword>
<comment type="similarity">
    <text evidence="7">Belongs to the gmhB family.</text>
</comment>
<feature type="binding site" evidence="9">
    <location>
        <begin position="9"/>
        <end position="11"/>
    </location>
    <ligand>
        <name>substrate</name>
    </ligand>
</feature>
<keyword evidence="11" id="KW-0862">Zinc</keyword>
<dbReference type="GO" id="GO:0046872">
    <property type="term" value="F:metal ion binding"/>
    <property type="evidence" value="ECO:0007669"/>
    <property type="project" value="UniProtKB-KW"/>
</dbReference>
<dbReference type="PANTHER" id="PTHR42891">
    <property type="entry name" value="D-GLYCERO-BETA-D-MANNO-HEPTOSE-1,7-BISPHOSPHATE 7-PHOSPHATASE"/>
    <property type="match status" value="1"/>
</dbReference>
<evidence type="ECO:0000256" key="9">
    <source>
        <dbReference type="PIRSR" id="PIRSR004682-2"/>
    </source>
</evidence>
<dbReference type="InterPro" id="IPR023214">
    <property type="entry name" value="HAD_sf"/>
</dbReference>
<evidence type="ECO:0000256" key="8">
    <source>
        <dbReference type="PIRSR" id="PIRSR004682-1"/>
    </source>
</evidence>
<proteinExistence type="inferred from homology"/>
<evidence type="ECO:0000256" key="5">
    <source>
        <dbReference type="ARBA" id="ARBA00023277"/>
    </source>
</evidence>
<dbReference type="NCBIfam" id="TIGR00213">
    <property type="entry name" value="GmhB_yaeD"/>
    <property type="match status" value="1"/>
</dbReference>
<dbReference type="KEGG" id="pect:BN1012_Phect1149"/>
<feature type="site" description="Stabilizes the phosphoryl group" evidence="10">
    <location>
        <position position="105"/>
    </location>
</feature>
<evidence type="ECO:0000256" key="11">
    <source>
        <dbReference type="PIRSR" id="PIRSR004682-4"/>
    </source>
</evidence>
<comment type="subcellular location">
    <subcellularLocation>
        <location evidence="1 7">Cytoplasm</location>
    </subcellularLocation>
</comment>
<dbReference type="Proteomes" id="UP000032160">
    <property type="component" value="Chromosome I"/>
</dbReference>
<feature type="site" description="Stabilizes the phosphoryl group" evidence="10">
    <location>
        <position position="51"/>
    </location>
</feature>
<dbReference type="PATRIC" id="fig|1458461.3.peg.1149"/>
<evidence type="ECO:0000256" key="6">
    <source>
        <dbReference type="ARBA" id="ARBA00031828"/>
    </source>
</evidence>
<dbReference type="PIRSF" id="PIRSF004682">
    <property type="entry name" value="GmhB"/>
    <property type="match status" value="1"/>
</dbReference>
<feature type="active site" description="Nucleophile" evidence="8">
    <location>
        <position position="9"/>
    </location>
</feature>
<evidence type="ECO:0000256" key="10">
    <source>
        <dbReference type="PIRSR" id="PIRSR004682-3"/>
    </source>
</evidence>
<keyword evidence="2 7" id="KW-0963">Cytoplasm</keyword>
<protein>
    <recommendedName>
        <fullName evidence="6 7">D,D-heptose 1,7-bisphosphate phosphatase</fullName>
        <ecNumber evidence="7">3.1.3.-</ecNumber>
    </recommendedName>
</protein>
<dbReference type="RefSeq" id="WP_043951119.1">
    <property type="nucleotide sequence ID" value="NZ_HG966617.1"/>
</dbReference>
<dbReference type="NCBIfam" id="TIGR01656">
    <property type="entry name" value="Histidinol-ppas"/>
    <property type="match status" value="1"/>
</dbReference>